<evidence type="ECO:0000313" key="10">
    <source>
        <dbReference type="Proteomes" id="UP000660024"/>
    </source>
</evidence>
<dbReference type="EC" id="3.2.1.23" evidence="4"/>
<evidence type="ECO:0000313" key="9">
    <source>
        <dbReference type="EMBL" id="MBK0384078.1"/>
    </source>
</evidence>
<evidence type="ECO:0000256" key="5">
    <source>
        <dbReference type="ARBA" id="ARBA00022801"/>
    </source>
</evidence>
<dbReference type="EMBL" id="JAEHFY010000021">
    <property type="protein sequence ID" value="MBK0384078.1"/>
    <property type="molecule type" value="Genomic_DNA"/>
</dbReference>
<evidence type="ECO:0000256" key="3">
    <source>
        <dbReference type="ARBA" id="ARBA00011245"/>
    </source>
</evidence>
<evidence type="ECO:0000259" key="8">
    <source>
        <dbReference type="SMART" id="SM01038"/>
    </source>
</evidence>
<dbReference type="SMART" id="SM01038">
    <property type="entry name" value="Bgal_small_N"/>
    <property type="match status" value="1"/>
</dbReference>
<accession>A0ABS1BMF3</accession>
<evidence type="ECO:0000256" key="7">
    <source>
        <dbReference type="ARBA" id="ARBA00023295"/>
    </source>
</evidence>
<dbReference type="InterPro" id="IPR004199">
    <property type="entry name" value="B-gal_small/dom_5"/>
</dbReference>
<evidence type="ECO:0000256" key="1">
    <source>
        <dbReference type="ARBA" id="ARBA00001412"/>
    </source>
</evidence>
<sequence length="309" mass="34904">QFLLDSKYFAQTPVSGGLVVNKSGNNLDFSTDKVKGSFNISNGNWNYYGLVGSNKLIDQLPEPYFWRAPTDNDFGNKMPERLGVWRTAHDNRIVKSVDVSEKTADGVTIKVNYLLADIDVPYNIIYQILNDGSVKVTASINMEGKNLPEMPRFGMRMQLPGNFDDLSYYGRGPYENYSDRKTASFIGLYKDKVENEYAESYIRPQESGYHTDVRWFKLTDGAGKGLKVAGVDQPICFSAINHSAEDLDPGLTKKQQHPSDLKEKNEVYLHIDLKQRGVGGDTSWGAYPHEEYLLKDKAYAYSYILSLIN</sequence>
<dbReference type="Gene3D" id="2.70.98.10">
    <property type="match status" value="1"/>
</dbReference>
<keyword evidence="6" id="KW-0106">Calcium</keyword>
<dbReference type="PANTHER" id="PTHR46323">
    <property type="entry name" value="BETA-GALACTOSIDASE"/>
    <property type="match status" value="1"/>
</dbReference>
<dbReference type="Pfam" id="PF02929">
    <property type="entry name" value="Bgal_small_N"/>
    <property type="match status" value="1"/>
</dbReference>
<dbReference type="RefSeq" id="WP_234461965.1">
    <property type="nucleotide sequence ID" value="NZ_JAEHFY010000021.1"/>
</dbReference>
<name>A0ABS1BMF3_9SPHI</name>
<feature type="non-terminal residue" evidence="9">
    <location>
        <position position="1"/>
    </location>
</feature>
<comment type="cofactor">
    <cofactor evidence="2">
        <name>Ca(2+)</name>
        <dbReference type="ChEBI" id="CHEBI:29108"/>
    </cofactor>
</comment>
<dbReference type="InterPro" id="IPR050347">
    <property type="entry name" value="Bact_Beta-galactosidase"/>
</dbReference>
<dbReference type="Proteomes" id="UP000660024">
    <property type="component" value="Unassembled WGS sequence"/>
</dbReference>
<organism evidence="9 10">
    <name type="scientific">Pedobacter segetis</name>
    <dbReference type="NCBI Taxonomy" id="2793069"/>
    <lineage>
        <taxon>Bacteria</taxon>
        <taxon>Pseudomonadati</taxon>
        <taxon>Bacteroidota</taxon>
        <taxon>Sphingobacteriia</taxon>
        <taxon>Sphingobacteriales</taxon>
        <taxon>Sphingobacteriaceae</taxon>
        <taxon>Pedobacter</taxon>
    </lineage>
</organism>
<keyword evidence="7" id="KW-0326">Glycosidase</keyword>
<proteinExistence type="predicted"/>
<dbReference type="PANTHER" id="PTHR46323:SF2">
    <property type="entry name" value="BETA-GALACTOSIDASE"/>
    <property type="match status" value="1"/>
</dbReference>
<keyword evidence="10" id="KW-1185">Reference proteome</keyword>
<feature type="domain" description="Beta galactosidase small chain/" evidence="8">
    <location>
        <begin position="39"/>
        <end position="306"/>
    </location>
</feature>
<gene>
    <name evidence="9" type="ORF">I5M32_14000</name>
</gene>
<evidence type="ECO:0000256" key="6">
    <source>
        <dbReference type="ARBA" id="ARBA00022837"/>
    </source>
</evidence>
<evidence type="ECO:0000256" key="2">
    <source>
        <dbReference type="ARBA" id="ARBA00001913"/>
    </source>
</evidence>
<dbReference type="InterPro" id="IPR011013">
    <property type="entry name" value="Gal_mutarotase_sf_dom"/>
</dbReference>
<comment type="catalytic activity">
    <reaction evidence="1">
        <text>Hydrolysis of terminal non-reducing beta-D-galactose residues in beta-D-galactosides.</text>
        <dbReference type="EC" id="3.2.1.23"/>
    </reaction>
</comment>
<reference evidence="9 10" key="1">
    <citation type="submission" date="2020-12" db="EMBL/GenBank/DDBJ databases">
        <title>Bacterial novel species Pedobacter sp. SD-b isolated from soil.</title>
        <authorList>
            <person name="Jung H.-Y."/>
        </authorList>
    </citation>
    <scope>NUCLEOTIDE SEQUENCE [LARGE SCALE GENOMIC DNA]</scope>
    <source>
        <strain evidence="9 10">SD-b</strain>
    </source>
</reference>
<evidence type="ECO:0000256" key="4">
    <source>
        <dbReference type="ARBA" id="ARBA00012756"/>
    </source>
</evidence>
<dbReference type="SUPFAM" id="SSF74650">
    <property type="entry name" value="Galactose mutarotase-like"/>
    <property type="match status" value="1"/>
</dbReference>
<comment type="caution">
    <text evidence="9">The sequence shown here is derived from an EMBL/GenBank/DDBJ whole genome shotgun (WGS) entry which is preliminary data.</text>
</comment>
<comment type="subunit">
    <text evidence="3">Monomer.</text>
</comment>
<keyword evidence="5" id="KW-0378">Hydrolase</keyword>
<protein>
    <recommendedName>
        <fullName evidence="4">beta-galactosidase</fullName>
        <ecNumber evidence="4">3.2.1.23</ecNumber>
    </recommendedName>
</protein>
<dbReference type="InterPro" id="IPR014718">
    <property type="entry name" value="GH-type_carb-bd"/>
</dbReference>